<name>A0A4C1U5Q4_EUMVA</name>
<organism evidence="2 3">
    <name type="scientific">Eumeta variegata</name>
    <name type="common">Bagworm moth</name>
    <name type="synonym">Eumeta japonica</name>
    <dbReference type="NCBI Taxonomy" id="151549"/>
    <lineage>
        <taxon>Eukaryota</taxon>
        <taxon>Metazoa</taxon>
        <taxon>Ecdysozoa</taxon>
        <taxon>Arthropoda</taxon>
        <taxon>Hexapoda</taxon>
        <taxon>Insecta</taxon>
        <taxon>Pterygota</taxon>
        <taxon>Neoptera</taxon>
        <taxon>Endopterygota</taxon>
        <taxon>Lepidoptera</taxon>
        <taxon>Glossata</taxon>
        <taxon>Ditrysia</taxon>
        <taxon>Tineoidea</taxon>
        <taxon>Psychidae</taxon>
        <taxon>Oiketicinae</taxon>
        <taxon>Eumeta</taxon>
    </lineage>
</organism>
<sequence>MVRAPDGIVDSSLVLYTSPSPPRPSPRGVRGRAVAAGGDFAARTLFTSFLYRTKHCRCEVSHESVVMALNSNAGEKKEGSESVEPAHCIIRRKFRADPAGERRLVYDQRDTVPGIPGVRPLVRKPRVPSPGSRRTRRSHPSAMNHSSAFTAPDALSKRVGPTILNKQIVRAATSRFDRRPDPRRLSERNNYPTDGAHVAQPIIDD</sequence>
<dbReference type="Proteomes" id="UP000299102">
    <property type="component" value="Unassembled WGS sequence"/>
</dbReference>
<feature type="region of interest" description="Disordered" evidence="1">
    <location>
        <begin position="170"/>
        <end position="205"/>
    </location>
</feature>
<dbReference type="AlphaFoldDB" id="A0A4C1U5Q4"/>
<keyword evidence="3" id="KW-1185">Reference proteome</keyword>
<feature type="compositionally biased region" description="Basic and acidic residues" evidence="1">
    <location>
        <begin position="175"/>
        <end position="187"/>
    </location>
</feature>
<gene>
    <name evidence="2" type="ORF">EVAR_9775_1</name>
</gene>
<feature type="region of interest" description="Disordered" evidence="1">
    <location>
        <begin position="115"/>
        <end position="154"/>
    </location>
</feature>
<dbReference type="EMBL" id="BGZK01000130">
    <property type="protein sequence ID" value="GBP21590.1"/>
    <property type="molecule type" value="Genomic_DNA"/>
</dbReference>
<protein>
    <submittedName>
        <fullName evidence="2">Uncharacterized protein</fullName>
    </submittedName>
</protein>
<evidence type="ECO:0000313" key="2">
    <source>
        <dbReference type="EMBL" id="GBP21590.1"/>
    </source>
</evidence>
<evidence type="ECO:0000256" key="1">
    <source>
        <dbReference type="SAM" id="MobiDB-lite"/>
    </source>
</evidence>
<accession>A0A4C1U5Q4</accession>
<reference evidence="2 3" key="1">
    <citation type="journal article" date="2019" name="Commun. Biol.">
        <title>The bagworm genome reveals a unique fibroin gene that provides high tensile strength.</title>
        <authorList>
            <person name="Kono N."/>
            <person name="Nakamura H."/>
            <person name="Ohtoshi R."/>
            <person name="Tomita M."/>
            <person name="Numata K."/>
            <person name="Arakawa K."/>
        </authorList>
    </citation>
    <scope>NUCLEOTIDE SEQUENCE [LARGE SCALE GENOMIC DNA]</scope>
</reference>
<evidence type="ECO:0000313" key="3">
    <source>
        <dbReference type="Proteomes" id="UP000299102"/>
    </source>
</evidence>
<proteinExistence type="predicted"/>
<comment type="caution">
    <text evidence="2">The sequence shown here is derived from an EMBL/GenBank/DDBJ whole genome shotgun (WGS) entry which is preliminary data.</text>
</comment>